<dbReference type="AlphaFoldDB" id="A0A444ZXT7"/>
<gene>
    <name evidence="1" type="ORF">Ahy_B03g063655</name>
</gene>
<evidence type="ECO:0000313" key="2">
    <source>
        <dbReference type="Proteomes" id="UP000289738"/>
    </source>
</evidence>
<proteinExistence type="predicted"/>
<dbReference type="EMBL" id="SDMP01000013">
    <property type="protein sequence ID" value="RYR18998.1"/>
    <property type="molecule type" value="Genomic_DNA"/>
</dbReference>
<comment type="caution">
    <text evidence="1">The sequence shown here is derived from an EMBL/GenBank/DDBJ whole genome shotgun (WGS) entry which is preliminary data.</text>
</comment>
<name>A0A444ZXT7_ARAHY</name>
<reference evidence="1 2" key="1">
    <citation type="submission" date="2019-01" db="EMBL/GenBank/DDBJ databases">
        <title>Sequencing of cultivated peanut Arachis hypogaea provides insights into genome evolution and oil improvement.</title>
        <authorList>
            <person name="Chen X."/>
        </authorList>
    </citation>
    <scope>NUCLEOTIDE SEQUENCE [LARGE SCALE GENOMIC DNA]</scope>
    <source>
        <strain evidence="2">cv. Fuhuasheng</strain>
        <tissue evidence="1">Leaves</tissue>
    </source>
</reference>
<accession>A0A444ZXT7</accession>
<evidence type="ECO:0000313" key="1">
    <source>
        <dbReference type="EMBL" id="RYR18998.1"/>
    </source>
</evidence>
<organism evidence="1 2">
    <name type="scientific">Arachis hypogaea</name>
    <name type="common">Peanut</name>
    <dbReference type="NCBI Taxonomy" id="3818"/>
    <lineage>
        <taxon>Eukaryota</taxon>
        <taxon>Viridiplantae</taxon>
        <taxon>Streptophyta</taxon>
        <taxon>Embryophyta</taxon>
        <taxon>Tracheophyta</taxon>
        <taxon>Spermatophyta</taxon>
        <taxon>Magnoliopsida</taxon>
        <taxon>eudicotyledons</taxon>
        <taxon>Gunneridae</taxon>
        <taxon>Pentapetalae</taxon>
        <taxon>rosids</taxon>
        <taxon>fabids</taxon>
        <taxon>Fabales</taxon>
        <taxon>Fabaceae</taxon>
        <taxon>Papilionoideae</taxon>
        <taxon>50 kb inversion clade</taxon>
        <taxon>dalbergioids sensu lato</taxon>
        <taxon>Dalbergieae</taxon>
        <taxon>Pterocarpus clade</taxon>
        <taxon>Arachis</taxon>
    </lineage>
</organism>
<dbReference type="Proteomes" id="UP000289738">
    <property type="component" value="Chromosome B03"/>
</dbReference>
<keyword evidence="2" id="KW-1185">Reference proteome</keyword>
<sequence>MDLGRVKQRQGERLVAFIKRYRDQALLCMNTLPEPQLVYGCIKNVKNGSQIYFSVSNINTFSKLLKRESDITEAMKCNGRSSKEFFPLEVCAANGRGGRCSYSRGSNKNSPPPPLLLSRAQAMFEDGTLNSRTDREPPTPEDLRDLKYSMVHRNKSHGLTDCYVVRIVFHRQVKEEKILLNEEQNQTAVKRTLFPQHDVRMINVEGEITLTEIVDEAEEMVTMEESLDKYTLTRGLLKSRECRIMFNQLNLEPHIQKEVARALIGVIQKHEKSLGGVNIPLTRLAKAHTNILVLRDPDSFNGEFYTTINHCT</sequence>
<protein>
    <submittedName>
        <fullName evidence="1">Uncharacterized protein</fullName>
    </submittedName>
</protein>